<evidence type="ECO:0000256" key="1">
    <source>
        <dbReference type="ARBA" id="ARBA00004651"/>
    </source>
</evidence>
<evidence type="ECO:0000256" key="5">
    <source>
        <dbReference type="ARBA" id="ARBA00023136"/>
    </source>
</evidence>
<keyword evidence="4 6" id="KW-1133">Transmembrane helix</keyword>
<reference evidence="8" key="1">
    <citation type="journal article" date="2019" name="Int. J. Syst. Evol. Microbiol.">
        <title>The Global Catalogue of Microorganisms (GCM) 10K type strain sequencing project: providing services to taxonomists for standard genome sequencing and annotation.</title>
        <authorList>
            <consortium name="The Broad Institute Genomics Platform"/>
            <consortium name="The Broad Institute Genome Sequencing Center for Infectious Disease"/>
            <person name="Wu L."/>
            <person name="Ma J."/>
        </authorList>
    </citation>
    <scope>NUCLEOTIDE SEQUENCE [LARGE SCALE GENOMIC DNA]</scope>
    <source>
        <strain evidence="8">CGMCC 4.7289</strain>
    </source>
</reference>
<keyword evidence="5 6" id="KW-0472">Membrane</keyword>
<name>A0ABV8LTS8_9ACTN</name>
<dbReference type="RefSeq" id="WP_253761605.1">
    <property type="nucleotide sequence ID" value="NZ_JAMZDZ010000001.1"/>
</dbReference>
<evidence type="ECO:0000256" key="2">
    <source>
        <dbReference type="ARBA" id="ARBA00022475"/>
    </source>
</evidence>
<keyword evidence="2" id="KW-1003">Cell membrane</keyword>
<feature type="transmembrane region" description="Helical" evidence="6">
    <location>
        <begin position="72"/>
        <end position="92"/>
    </location>
</feature>
<dbReference type="InterPro" id="IPR001123">
    <property type="entry name" value="LeuE-type"/>
</dbReference>
<evidence type="ECO:0000256" key="6">
    <source>
        <dbReference type="SAM" id="Phobius"/>
    </source>
</evidence>
<keyword evidence="3 6" id="KW-0812">Transmembrane</keyword>
<keyword evidence="8" id="KW-1185">Reference proteome</keyword>
<dbReference type="EMBL" id="JBHSAY010000015">
    <property type="protein sequence ID" value="MFC4134215.1"/>
    <property type="molecule type" value="Genomic_DNA"/>
</dbReference>
<sequence>MDFTTAVVSFAVVAGLLTIIPGVDTALVLRTAVVQGRRHAFATAFGICTGALVWGAAAAAGISVLLTASRTAYTVMRVAGAIYLIYLGVMMLRDARRPKTAADVDVALVSPWRAFARGLTTNLLNPKVGVFYVAMLPQFLPADVPALPMGVLLALVHDLEAMVWFTLIIGGVGLARRWLTGSAAAAVRIRRVTDAIAGTALVALGIRLAAD</sequence>
<gene>
    <name evidence="7" type="ORF">ACFOZ4_26695</name>
</gene>
<comment type="caution">
    <text evidence="7">The sequence shown here is derived from an EMBL/GenBank/DDBJ whole genome shotgun (WGS) entry which is preliminary data.</text>
</comment>
<dbReference type="Proteomes" id="UP001595816">
    <property type="component" value="Unassembled WGS sequence"/>
</dbReference>
<feature type="transmembrane region" description="Helical" evidence="6">
    <location>
        <begin position="41"/>
        <end position="66"/>
    </location>
</feature>
<protein>
    <submittedName>
        <fullName evidence="7">LysE family translocator</fullName>
    </submittedName>
</protein>
<dbReference type="Pfam" id="PF01810">
    <property type="entry name" value="LysE"/>
    <property type="match status" value="1"/>
</dbReference>
<feature type="transmembrane region" description="Helical" evidence="6">
    <location>
        <begin position="161"/>
        <end position="179"/>
    </location>
</feature>
<evidence type="ECO:0000313" key="8">
    <source>
        <dbReference type="Proteomes" id="UP001595816"/>
    </source>
</evidence>
<dbReference type="PANTHER" id="PTHR30086:SF20">
    <property type="entry name" value="ARGININE EXPORTER PROTEIN ARGO-RELATED"/>
    <property type="match status" value="1"/>
</dbReference>
<comment type="subcellular location">
    <subcellularLocation>
        <location evidence="1">Cell membrane</location>
        <topology evidence="1">Multi-pass membrane protein</topology>
    </subcellularLocation>
</comment>
<feature type="transmembrane region" description="Helical" evidence="6">
    <location>
        <begin position="6"/>
        <end position="29"/>
    </location>
</feature>
<evidence type="ECO:0000313" key="7">
    <source>
        <dbReference type="EMBL" id="MFC4134215.1"/>
    </source>
</evidence>
<evidence type="ECO:0000256" key="4">
    <source>
        <dbReference type="ARBA" id="ARBA00022989"/>
    </source>
</evidence>
<dbReference type="PANTHER" id="PTHR30086">
    <property type="entry name" value="ARGININE EXPORTER PROTEIN ARGO"/>
    <property type="match status" value="1"/>
</dbReference>
<accession>A0ABV8LTS8</accession>
<organism evidence="7 8">
    <name type="scientific">Hamadaea flava</name>
    <dbReference type="NCBI Taxonomy" id="1742688"/>
    <lineage>
        <taxon>Bacteria</taxon>
        <taxon>Bacillati</taxon>
        <taxon>Actinomycetota</taxon>
        <taxon>Actinomycetes</taxon>
        <taxon>Micromonosporales</taxon>
        <taxon>Micromonosporaceae</taxon>
        <taxon>Hamadaea</taxon>
    </lineage>
</organism>
<proteinExistence type="predicted"/>
<evidence type="ECO:0000256" key="3">
    <source>
        <dbReference type="ARBA" id="ARBA00022692"/>
    </source>
</evidence>
<dbReference type="PIRSF" id="PIRSF006324">
    <property type="entry name" value="LeuE"/>
    <property type="match status" value="1"/>
</dbReference>